<sequence>MSEHVIPIAPGIFIDEHPVVAIVYDTAKDAIDAKVLLLNEEGYIISHSGRGSRDCAGDWARR</sequence>
<gene>
    <name evidence="1" type="ORF">D2E76_24975</name>
</gene>
<evidence type="ECO:0000313" key="2">
    <source>
        <dbReference type="Proteomes" id="UP000284557"/>
    </source>
</evidence>
<comment type="caution">
    <text evidence="1">The sequence shown here is derived from an EMBL/GenBank/DDBJ whole genome shotgun (WGS) entry which is preliminary data.</text>
</comment>
<proteinExistence type="predicted"/>
<dbReference type="EMBL" id="QXBN01000030">
    <property type="protein sequence ID" value="RIT29575.1"/>
    <property type="molecule type" value="Genomic_DNA"/>
</dbReference>
<name>A0ABD7HHT9_9MYCO</name>
<accession>A0ABD7HHT9</accession>
<dbReference type="Proteomes" id="UP000284557">
    <property type="component" value="Unassembled WGS sequence"/>
</dbReference>
<organism evidence="1 2">
    <name type="scientific">Mycobacteroides abscessus</name>
    <dbReference type="NCBI Taxonomy" id="36809"/>
    <lineage>
        <taxon>Bacteria</taxon>
        <taxon>Bacillati</taxon>
        <taxon>Actinomycetota</taxon>
        <taxon>Actinomycetes</taxon>
        <taxon>Mycobacteriales</taxon>
        <taxon>Mycobacteriaceae</taxon>
        <taxon>Mycobacteroides</taxon>
    </lineage>
</organism>
<dbReference type="RefSeq" id="WP_100459268.1">
    <property type="nucleotide sequence ID" value="NZ_QXBA01000014.1"/>
</dbReference>
<reference evidence="1 2" key="1">
    <citation type="submission" date="2018-08" db="EMBL/GenBank/DDBJ databases">
        <title>Linezolid Resistance in Mycobacterium abscessus: MIC Distribution and Comprehensive Investigation of Resistance Mechanisms.</title>
        <authorList>
            <person name="Ye M."/>
            <person name="Xu L."/>
            <person name="Zou Y."/>
            <person name="Li B."/>
            <person name="Guo Q."/>
            <person name="Zhang Y."/>
            <person name="Zhan M."/>
            <person name="Xu B."/>
            <person name="Yu F."/>
            <person name="Zhang Z."/>
            <person name="Chu H."/>
        </authorList>
    </citation>
    <scope>NUCLEOTIDE SEQUENCE [LARGE SCALE GENOMIC DNA]</scope>
    <source>
        <strain evidence="1 2">G143</strain>
    </source>
</reference>
<dbReference type="AlphaFoldDB" id="A0ABD7HHT9"/>
<evidence type="ECO:0000313" key="1">
    <source>
        <dbReference type="EMBL" id="RIT29575.1"/>
    </source>
</evidence>
<protein>
    <submittedName>
        <fullName evidence="1">Uncharacterized protein</fullName>
    </submittedName>
</protein>